<dbReference type="SMART" id="SM00898">
    <property type="entry name" value="Fapy_DNA_glyco"/>
    <property type="match status" value="1"/>
</dbReference>
<dbReference type="Pfam" id="PF06831">
    <property type="entry name" value="H2TH"/>
    <property type="match status" value="1"/>
</dbReference>
<comment type="similarity">
    <text evidence="2">Belongs to the FPG family.</text>
</comment>
<feature type="region of interest" description="Disordered" evidence="10">
    <location>
        <begin position="589"/>
        <end position="614"/>
    </location>
</feature>
<feature type="compositionally biased region" description="Basic and acidic residues" evidence="10">
    <location>
        <begin position="315"/>
        <end position="326"/>
    </location>
</feature>
<keyword evidence="11" id="KW-0812">Transmembrane</keyword>
<keyword evidence="6" id="KW-0234">DNA repair</keyword>
<dbReference type="Pfam" id="PF01149">
    <property type="entry name" value="Fapy_DNA_glyco"/>
    <property type="match status" value="1"/>
</dbReference>
<dbReference type="PANTHER" id="PTHR22993">
    <property type="entry name" value="FORMAMIDOPYRIMIDINE-DNA GLYCOSYLASE"/>
    <property type="match status" value="1"/>
</dbReference>
<reference evidence="13 14" key="1">
    <citation type="journal article" date="2024" name="J. Plant Pathol.">
        <title>Sequence and assembly of the genome of Seiridium unicorne, isolate CBS 538.82, causal agent of cypress canker disease.</title>
        <authorList>
            <person name="Scali E."/>
            <person name="Rocca G.D."/>
            <person name="Danti R."/>
            <person name="Garbelotto M."/>
            <person name="Barberini S."/>
            <person name="Baroncelli R."/>
            <person name="Emiliani G."/>
        </authorList>
    </citation>
    <scope>NUCLEOTIDE SEQUENCE [LARGE SCALE GENOMIC DNA]</scope>
    <source>
        <strain evidence="13 14">BM-138-508</strain>
    </source>
</reference>
<evidence type="ECO:0000256" key="10">
    <source>
        <dbReference type="SAM" id="MobiDB-lite"/>
    </source>
</evidence>
<evidence type="ECO:0000256" key="9">
    <source>
        <dbReference type="ARBA" id="ARBA00023295"/>
    </source>
</evidence>
<dbReference type="SUPFAM" id="SSF46946">
    <property type="entry name" value="S13-like H2TH domain"/>
    <property type="match status" value="1"/>
</dbReference>
<evidence type="ECO:0000256" key="11">
    <source>
        <dbReference type="SAM" id="Phobius"/>
    </source>
</evidence>
<dbReference type="InterPro" id="IPR012319">
    <property type="entry name" value="FPG_cat"/>
</dbReference>
<dbReference type="SUPFAM" id="SSF81624">
    <property type="entry name" value="N-terminal domain of MutM-like DNA repair proteins"/>
    <property type="match status" value="1"/>
</dbReference>
<feature type="region of interest" description="Disordered" evidence="10">
    <location>
        <begin position="666"/>
        <end position="685"/>
    </location>
</feature>
<protein>
    <recommendedName>
        <fullName evidence="12">Formamidopyrimidine-DNA glycosylase catalytic domain-containing protein</fullName>
    </recommendedName>
</protein>
<dbReference type="PANTHER" id="PTHR22993:SF9">
    <property type="entry name" value="FORMAMIDOPYRIMIDINE-DNA GLYCOSYLASE"/>
    <property type="match status" value="1"/>
</dbReference>
<accession>A0ABR2VHX5</accession>
<gene>
    <name evidence="13" type="ORF">SUNI508_02900</name>
</gene>
<evidence type="ECO:0000256" key="6">
    <source>
        <dbReference type="ARBA" id="ARBA00023204"/>
    </source>
</evidence>
<sequence>MPEIAEVARVTHYLRQHLIGKTIKKVVAPDDINVFGKVGTSGPAFEKAVTGKRVVGAGSQGKYFWIQLDSPPHPVMHLGMTGWVHIRGEQTAYTRYAERAKGEKEQWPPKFWKFQLETDSEPKVEVAFTDSRRFGRIRLVDCPGEEIRKHSPLKENGPDPVVDKDIFTEEYLKQKMRNRHVPIKALLLDQAMISGIGNWVGDEIMYQAKLHPEQYSDDFSDADITKLYKAATYVCETAVGVLGDSDRFPSDWLFNHRWGKGKKDHPTTLPNGEKIIFITVGGRTSCVVPSRQKKTGKATIPDTKEEVEAKEEETESKFFEGKETAKSKSAKAAPSTKQNGANKRKAIKDDEDDQDDVPVTGAKKSKRGKQVKQEEEAPEVETKKVKQTKSRRPLTTTFTPPPDCTGGAVGVLRANSGSSYFLTAGPGASSCFPSGKIPGYAEYYSPGLCPHGFTAACLTSSPLPQGNGIETVATCCPTAILDPNVVSSLSRLSAKSSDLSGRVTLTSPIINAIAVQVRYQSTDSAILGFATPTSSSTALPTTSIPPQTTSTSGLSGGAIAGIVVGVALALILVIGSSIYLLLSKRRKAKDTRGSQEQKSNEIEHNDPSYNSADISHQPFTKAELPDTASTIPVFDKPELAGSGLSNGALPPALRNALALERDVELPGLRDPAELENASRPSELPG</sequence>
<evidence type="ECO:0000256" key="8">
    <source>
        <dbReference type="ARBA" id="ARBA00023268"/>
    </source>
</evidence>
<comment type="catalytic activity">
    <reaction evidence="1">
        <text>Hydrolysis of DNA containing ring-opened 7-methylguanine residues, releasing 2,6-diamino-4-hydroxy-5-(N-methyl)formamidopyrimidine.</text>
        <dbReference type="EC" id="3.2.2.23"/>
    </reaction>
</comment>
<keyword evidence="9" id="KW-0326">Glycosidase</keyword>
<feature type="region of interest" description="Disordered" evidence="10">
    <location>
        <begin position="533"/>
        <end position="552"/>
    </location>
</feature>
<evidence type="ECO:0000256" key="1">
    <source>
        <dbReference type="ARBA" id="ARBA00001668"/>
    </source>
</evidence>
<dbReference type="InterPro" id="IPR035937">
    <property type="entry name" value="FPG_N"/>
</dbReference>
<dbReference type="Proteomes" id="UP001408356">
    <property type="component" value="Unassembled WGS sequence"/>
</dbReference>
<keyword evidence="4" id="KW-0378">Hydrolase</keyword>
<feature type="transmembrane region" description="Helical" evidence="11">
    <location>
        <begin position="558"/>
        <end position="582"/>
    </location>
</feature>
<dbReference type="EMBL" id="JARVKF010000002">
    <property type="protein sequence ID" value="KAK9426459.1"/>
    <property type="molecule type" value="Genomic_DNA"/>
</dbReference>
<keyword evidence="3" id="KW-0227">DNA damage</keyword>
<keyword evidence="8" id="KW-0511">Multifunctional enzyme</keyword>
<evidence type="ECO:0000259" key="12">
    <source>
        <dbReference type="PROSITE" id="PS51068"/>
    </source>
</evidence>
<evidence type="ECO:0000313" key="13">
    <source>
        <dbReference type="EMBL" id="KAK9426459.1"/>
    </source>
</evidence>
<feature type="compositionally biased region" description="Basic and acidic residues" evidence="10">
    <location>
        <begin position="590"/>
        <end position="606"/>
    </location>
</feature>
<keyword evidence="5" id="KW-0238">DNA-binding</keyword>
<dbReference type="Gene3D" id="1.10.8.50">
    <property type="match status" value="1"/>
</dbReference>
<proteinExistence type="inferred from homology"/>
<organism evidence="13 14">
    <name type="scientific">Seiridium unicorne</name>
    <dbReference type="NCBI Taxonomy" id="138068"/>
    <lineage>
        <taxon>Eukaryota</taxon>
        <taxon>Fungi</taxon>
        <taxon>Dikarya</taxon>
        <taxon>Ascomycota</taxon>
        <taxon>Pezizomycotina</taxon>
        <taxon>Sordariomycetes</taxon>
        <taxon>Xylariomycetidae</taxon>
        <taxon>Amphisphaeriales</taxon>
        <taxon>Sporocadaceae</taxon>
        <taxon>Seiridium</taxon>
    </lineage>
</organism>
<evidence type="ECO:0000313" key="14">
    <source>
        <dbReference type="Proteomes" id="UP001408356"/>
    </source>
</evidence>
<comment type="caution">
    <text evidence="13">The sequence shown here is derived from an EMBL/GenBank/DDBJ whole genome shotgun (WGS) entry which is preliminary data.</text>
</comment>
<dbReference type="CDD" id="cd08972">
    <property type="entry name" value="PF_Nei_N"/>
    <property type="match status" value="1"/>
</dbReference>
<evidence type="ECO:0000256" key="7">
    <source>
        <dbReference type="ARBA" id="ARBA00023239"/>
    </source>
</evidence>
<dbReference type="Gene3D" id="3.20.190.10">
    <property type="entry name" value="MutM-like, N-terminal"/>
    <property type="match status" value="1"/>
</dbReference>
<feature type="region of interest" description="Disordered" evidence="10">
    <location>
        <begin position="288"/>
        <end position="407"/>
    </location>
</feature>
<feature type="domain" description="Formamidopyrimidine-DNA glycosylase catalytic" evidence="12">
    <location>
        <begin position="2"/>
        <end position="135"/>
    </location>
</feature>
<dbReference type="PROSITE" id="PS51068">
    <property type="entry name" value="FPG_CAT"/>
    <property type="match status" value="1"/>
</dbReference>
<evidence type="ECO:0000256" key="4">
    <source>
        <dbReference type="ARBA" id="ARBA00022801"/>
    </source>
</evidence>
<evidence type="ECO:0000256" key="3">
    <source>
        <dbReference type="ARBA" id="ARBA00022763"/>
    </source>
</evidence>
<feature type="compositionally biased region" description="Basic and acidic residues" evidence="10">
    <location>
        <begin position="371"/>
        <end position="384"/>
    </location>
</feature>
<keyword evidence="14" id="KW-1185">Reference proteome</keyword>
<evidence type="ECO:0000256" key="2">
    <source>
        <dbReference type="ARBA" id="ARBA00009409"/>
    </source>
</evidence>
<name>A0ABR2VHX5_9PEZI</name>
<dbReference type="InterPro" id="IPR010979">
    <property type="entry name" value="Ribosomal_uS13-like_H2TH"/>
</dbReference>
<keyword evidence="11" id="KW-1133">Transmembrane helix</keyword>
<keyword evidence="7" id="KW-0456">Lyase</keyword>
<keyword evidence="11" id="KW-0472">Membrane</keyword>
<dbReference type="SMART" id="SM01232">
    <property type="entry name" value="H2TH"/>
    <property type="match status" value="1"/>
</dbReference>
<evidence type="ECO:0000256" key="5">
    <source>
        <dbReference type="ARBA" id="ARBA00023125"/>
    </source>
</evidence>
<dbReference type="InterPro" id="IPR015886">
    <property type="entry name" value="H2TH_FPG"/>
</dbReference>